<dbReference type="PANTHER" id="PTHR47572:SF4">
    <property type="entry name" value="LACTONASE DRP35"/>
    <property type="match status" value="1"/>
</dbReference>
<dbReference type="PRINTS" id="PR01790">
    <property type="entry name" value="SMP30FAMILY"/>
</dbReference>
<feature type="binding site" evidence="4">
    <location>
        <position position="105"/>
    </location>
    <ligand>
        <name>substrate</name>
    </ligand>
</feature>
<reference evidence="6" key="1">
    <citation type="submission" date="2021-01" db="EMBL/GenBank/DDBJ databases">
        <title>Whole genome shotgun sequence of Virgisporangium ochraceum NBRC 16418.</title>
        <authorList>
            <person name="Komaki H."/>
            <person name="Tamura T."/>
        </authorList>
    </citation>
    <scope>NUCLEOTIDE SEQUENCE</scope>
    <source>
        <strain evidence="6">NBRC 16418</strain>
    </source>
</reference>
<keyword evidence="2" id="KW-0378">Hydrolase</keyword>
<keyword evidence="4" id="KW-0862">Zinc</keyword>
<evidence type="ECO:0000256" key="1">
    <source>
        <dbReference type="ARBA" id="ARBA00008853"/>
    </source>
</evidence>
<dbReference type="InterPro" id="IPR051262">
    <property type="entry name" value="SMP-30/CGR1_Lactonase"/>
</dbReference>
<comment type="caution">
    <text evidence="6">The sequence shown here is derived from an EMBL/GenBank/DDBJ whole genome shotgun (WGS) entry which is preliminary data.</text>
</comment>
<evidence type="ECO:0000313" key="7">
    <source>
        <dbReference type="Proteomes" id="UP000635606"/>
    </source>
</evidence>
<dbReference type="InterPro" id="IPR013658">
    <property type="entry name" value="SGL"/>
</dbReference>
<evidence type="ECO:0000259" key="5">
    <source>
        <dbReference type="Pfam" id="PF08450"/>
    </source>
</evidence>
<gene>
    <name evidence="6" type="ORF">Voc01_063340</name>
</gene>
<dbReference type="Pfam" id="PF08450">
    <property type="entry name" value="SGL"/>
    <property type="match status" value="1"/>
</dbReference>
<evidence type="ECO:0000313" key="6">
    <source>
        <dbReference type="EMBL" id="GIJ71417.1"/>
    </source>
</evidence>
<dbReference type="SUPFAM" id="SSF63829">
    <property type="entry name" value="Calcium-dependent phosphotriesterase"/>
    <property type="match status" value="1"/>
</dbReference>
<feature type="binding site" evidence="4">
    <location>
        <position position="219"/>
    </location>
    <ligand>
        <name>a divalent metal cation</name>
        <dbReference type="ChEBI" id="CHEBI:60240"/>
    </ligand>
</feature>
<dbReference type="AlphaFoldDB" id="A0A8J3ZWI7"/>
<feature type="binding site" evidence="4">
    <location>
        <position position="174"/>
    </location>
    <ligand>
        <name>a divalent metal cation</name>
        <dbReference type="ChEBI" id="CHEBI:60240"/>
    </ligand>
</feature>
<comment type="cofactor">
    <cofactor evidence="4">
        <name>Zn(2+)</name>
        <dbReference type="ChEBI" id="CHEBI:29105"/>
    </cofactor>
    <text evidence="4">Binds 1 divalent metal cation per subunit.</text>
</comment>
<feature type="domain" description="SMP-30/Gluconolactonase/LRE-like region" evidence="5">
    <location>
        <begin position="17"/>
        <end position="275"/>
    </location>
</feature>
<dbReference type="InterPro" id="IPR011042">
    <property type="entry name" value="6-blade_b-propeller_TolB-like"/>
</dbReference>
<comment type="similarity">
    <text evidence="1">Belongs to the SMP-30/CGR1 family.</text>
</comment>
<dbReference type="PANTHER" id="PTHR47572">
    <property type="entry name" value="LIPOPROTEIN-RELATED"/>
    <property type="match status" value="1"/>
</dbReference>
<dbReference type="Proteomes" id="UP000635606">
    <property type="component" value="Unassembled WGS sequence"/>
</dbReference>
<evidence type="ECO:0000256" key="3">
    <source>
        <dbReference type="PIRSR" id="PIRSR605511-1"/>
    </source>
</evidence>
<evidence type="ECO:0000256" key="2">
    <source>
        <dbReference type="ARBA" id="ARBA00022801"/>
    </source>
</evidence>
<feature type="active site" description="Proton donor/acceptor" evidence="3">
    <location>
        <position position="219"/>
    </location>
</feature>
<protein>
    <submittedName>
        <fullName evidence="6">Gluconolaconase</fullName>
    </submittedName>
</protein>
<feature type="binding site" evidence="4">
    <location>
        <position position="19"/>
    </location>
    <ligand>
        <name>a divalent metal cation</name>
        <dbReference type="ChEBI" id="CHEBI:60240"/>
    </ligand>
</feature>
<dbReference type="Gene3D" id="2.120.10.30">
    <property type="entry name" value="TolB, C-terminal domain"/>
    <property type="match status" value="1"/>
</dbReference>
<sequence length="304" mass="32704">MSAPRRVTRVLLDGLGIGECPRWHDDRLWFCNWGTNQIVAVDVEGNSEVVMDDATVSPHSIDWLPDGRLLIVPGTATCGARLLVQDADGSLTPYGHLDGLPSGFNEITVDGRGNVYVNGADFDFLAFLDRAMKDMAAGDQTPLHERPDFVPGYIALITPDGTARQVAGDIAFPNGMVVTPDNRTLIISESFTGTLTAFDIAEDGQLSNRRVFADGLGPDGICIDAEGAVWTSQGQRDCVRVAEGGKILDRVELERDPFACMLGGPDGQTLFIMAAVWNPENPFGGPRTGQVLVTEAPARHVGWP</sequence>
<dbReference type="InterPro" id="IPR005511">
    <property type="entry name" value="SMP-30"/>
</dbReference>
<evidence type="ECO:0000256" key="4">
    <source>
        <dbReference type="PIRSR" id="PIRSR605511-2"/>
    </source>
</evidence>
<organism evidence="6 7">
    <name type="scientific">Virgisporangium ochraceum</name>
    <dbReference type="NCBI Taxonomy" id="65505"/>
    <lineage>
        <taxon>Bacteria</taxon>
        <taxon>Bacillati</taxon>
        <taxon>Actinomycetota</taxon>
        <taxon>Actinomycetes</taxon>
        <taxon>Micromonosporales</taxon>
        <taxon>Micromonosporaceae</taxon>
        <taxon>Virgisporangium</taxon>
    </lineage>
</organism>
<dbReference type="GO" id="GO:0046872">
    <property type="term" value="F:metal ion binding"/>
    <property type="evidence" value="ECO:0007669"/>
    <property type="project" value="UniProtKB-KW"/>
</dbReference>
<dbReference type="GO" id="GO:0016787">
    <property type="term" value="F:hydrolase activity"/>
    <property type="evidence" value="ECO:0007669"/>
    <property type="project" value="UniProtKB-KW"/>
</dbReference>
<keyword evidence="4" id="KW-0479">Metal-binding</keyword>
<dbReference type="EMBL" id="BOPH01000088">
    <property type="protein sequence ID" value="GIJ71417.1"/>
    <property type="molecule type" value="Genomic_DNA"/>
</dbReference>
<name>A0A8J3ZWI7_9ACTN</name>
<proteinExistence type="inferred from homology"/>
<accession>A0A8J3ZWI7</accession>
<keyword evidence="7" id="KW-1185">Reference proteome</keyword>